<comment type="caution">
    <text evidence="1">The sequence shown here is derived from an EMBL/GenBank/DDBJ whole genome shotgun (WGS) entry which is preliminary data.</text>
</comment>
<dbReference type="EMBL" id="FXUG01000008">
    <property type="protein sequence ID" value="SMP62940.1"/>
    <property type="molecule type" value="Genomic_DNA"/>
</dbReference>
<proteinExistence type="predicted"/>
<name>A0ABY1Q9E7_9BACT</name>
<evidence type="ECO:0000313" key="2">
    <source>
        <dbReference type="Proteomes" id="UP001158067"/>
    </source>
</evidence>
<accession>A0ABY1Q9E7</accession>
<sequence length="107" mass="11961">MKGHCGAHGSRLKPSLQRWGTSGWQASAALRRLKICWIPVVAVIIAIRGWHQTGQWITGQWMAPNRTLFCWDASLFRGRGQTIDDCCSDNYSVNCPLVHHRSAMSGP</sequence>
<keyword evidence="2" id="KW-1185">Reference proteome</keyword>
<reference evidence="1 2" key="1">
    <citation type="submission" date="2017-05" db="EMBL/GenBank/DDBJ databases">
        <authorList>
            <person name="Varghese N."/>
            <person name="Submissions S."/>
        </authorList>
    </citation>
    <scope>NUCLEOTIDE SEQUENCE [LARGE SCALE GENOMIC DNA]</scope>
    <source>
        <strain evidence="1 2">DSM 25457</strain>
    </source>
</reference>
<gene>
    <name evidence="1" type="ORF">SAMN06265222_1085</name>
</gene>
<protein>
    <submittedName>
        <fullName evidence="1">Uncharacterized protein</fullName>
    </submittedName>
</protein>
<evidence type="ECO:0000313" key="1">
    <source>
        <dbReference type="EMBL" id="SMP62940.1"/>
    </source>
</evidence>
<organism evidence="1 2">
    <name type="scientific">Neorhodopirellula lusitana</name>
    <dbReference type="NCBI Taxonomy" id="445327"/>
    <lineage>
        <taxon>Bacteria</taxon>
        <taxon>Pseudomonadati</taxon>
        <taxon>Planctomycetota</taxon>
        <taxon>Planctomycetia</taxon>
        <taxon>Pirellulales</taxon>
        <taxon>Pirellulaceae</taxon>
        <taxon>Neorhodopirellula</taxon>
    </lineage>
</organism>
<dbReference type="Proteomes" id="UP001158067">
    <property type="component" value="Unassembled WGS sequence"/>
</dbReference>